<gene>
    <name evidence="10" type="ORF">MRS75_14665</name>
</gene>
<dbReference type="InterPro" id="IPR036396">
    <property type="entry name" value="Cyt_P450_sf"/>
</dbReference>
<dbReference type="PANTHER" id="PTHR24291:SF50">
    <property type="entry name" value="BIFUNCTIONAL ALBAFLAVENONE MONOOXYGENASE_TERPENE SYNTHASE"/>
    <property type="match status" value="1"/>
</dbReference>
<dbReference type="PANTHER" id="PTHR24291">
    <property type="entry name" value="CYTOCHROME P450 FAMILY 4"/>
    <property type="match status" value="1"/>
</dbReference>
<dbReference type="Proteomes" id="UP001161580">
    <property type="component" value="Unassembled WGS sequence"/>
</dbReference>
<comment type="cofactor">
    <cofactor evidence="7">
        <name>heme</name>
        <dbReference type="ChEBI" id="CHEBI:30413"/>
    </cofactor>
</comment>
<dbReference type="Gene3D" id="1.10.630.10">
    <property type="entry name" value="Cytochrome P450"/>
    <property type="match status" value="1"/>
</dbReference>
<proteinExistence type="inferred from homology"/>
<comment type="similarity">
    <text evidence="1 8">Belongs to the cytochrome P450 family.</text>
</comment>
<dbReference type="GO" id="GO:0005506">
    <property type="term" value="F:iron ion binding"/>
    <property type="evidence" value="ECO:0007669"/>
    <property type="project" value="InterPro"/>
</dbReference>
<evidence type="ECO:0000256" key="1">
    <source>
        <dbReference type="ARBA" id="ARBA00010617"/>
    </source>
</evidence>
<name>A0AAE3QG22_9HYPH</name>
<evidence type="ECO:0000313" key="11">
    <source>
        <dbReference type="Proteomes" id="UP001161580"/>
    </source>
</evidence>
<dbReference type="GO" id="GO:0020037">
    <property type="term" value="F:heme binding"/>
    <property type="evidence" value="ECO:0007669"/>
    <property type="project" value="InterPro"/>
</dbReference>
<dbReference type="AlphaFoldDB" id="A0AAE3QG22"/>
<keyword evidence="5 7" id="KW-0408">Iron</keyword>
<dbReference type="EMBL" id="JALDYZ010000007">
    <property type="protein sequence ID" value="MDI7923325.1"/>
    <property type="molecule type" value="Genomic_DNA"/>
</dbReference>
<dbReference type="GO" id="GO:0004497">
    <property type="term" value="F:monooxygenase activity"/>
    <property type="evidence" value="ECO:0007669"/>
    <property type="project" value="UniProtKB-KW"/>
</dbReference>
<evidence type="ECO:0000256" key="5">
    <source>
        <dbReference type="ARBA" id="ARBA00023004"/>
    </source>
</evidence>
<evidence type="ECO:0000256" key="8">
    <source>
        <dbReference type="RuleBase" id="RU000461"/>
    </source>
</evidence>
<evidence type="ECO:0000256" key="2">
    <source>
        <dbReference type="ARBA" id="ARBA00022617"/>
    </source>
</evidence>
<reference evidence="10" key="1">
    <citation type="submission" date="2022-03" db="EMBL/GenBank/DDBJ databases">
        <title>Fererhizobium litorale gen. nov., sp. nov., isolated from sandy sediments of the Sea of Japan seashore.</title>
        <authorList>
            <person name="Romanenko L."/>
            <person name="Kurilenko V."/>
            <person name="Otstavnykh N."/>
            <person name="Svetashev V."/>
            <person name="Tekutyeva L."/>
            <person name="Isaeva M."/>
            <person name="Mikhailov V."/>
        </authorList>
    </citation>
    <scope>NUCLEOTIDE SEQUENCE</scope>
    <source>
        <strain evidence="10">KMM 9576</strain>
    </source>
</reference>
<dbReference type="PRINTS" id="PR00385">
    <property type="entry name" value="P450"/>
</dbReference>
<dbReference type="RefSeq" id="WP_311787333.1">
    <property type="nucleotide sequence ID" value="NZ_JALDYY010000009.1"/>
</dbReference>
<organism evidence="10 11">
    <name type="scientific">Ferirhizobium litorale</name>
    <dbReference type="NCBI Taxonomy" id="2927786"/>
    <lineage>
        <taxon>Bacteria</taxon>
        <taxon>Pseudomonadati</taxon>
        <taxon>Pseudomonadota</taxon>
        <taxon>Alphaproteobacteria</taxon>
        <taxon>Hyphomicrobiales</taxon>
        <taxon>Rhizobiaceae</taxon>
        <taxon>Ferirhizobium</taxon>
    </lineage>
</organism>
<dbReference type="PROSITE" id="PS00086">
    <property type="entry name" value="CYTOCHROME_P450"/>
    <property type="match status" value="1"/>
</dbReference>
<dbReference type="InterPro" id="IPR017972">
    <property type="entry name" value="Cyt_P450_CS"/>
</dbReference>
<dbReference type="SUPFAM" id="SSF48264">
    <property type="entry name" value="Cytochrome P450"/>
    <property type="match status" value="1"/>
</dbReference>
<evidence type="ECO:0000313" key="10">
    <source>
        <dbReference type="EMBL" id="MDI7923325.1"/>
    </source>
</evidence>
<sequence>MDMQPEPFVPPAPVPRTAPPSRLEIIRTVMRNPLELWGVPSYTLPWIATKFFNERTLIVNDPGLIRHVLVDNAPNYRMSVIRQLILRPILRDGLLTAEGDVWKRSRKAMAPVFTPRHSQGFAGQMLRKAEEYAEKYAGCGTTGATADISVDMTELTFEILSDTLFSGEIVSASEKFSDDVDQLLHRMGRVDPMDLLRAPAWVPRLTRIGGQKVLDKFRGIVRQTMDQRRARMASDRSKVPNDFLTLLLDLAGPDGLTNEEIEDNILTFIGAGHETTARALAWTLYCVSNSPQVRERMEAEIDRVLASGANPVEWLDLMPHTRASFEEALRLYPPAPSINRAAIEDDAWTAPDGTRVEIPAGITVLIMPWTLHRHELYWDRPRAFMPERFLPENRARINRFQFLPFGVGPRVCIGATFALQEAVIGLGVLMHRYRFDMTPETNPWPIQKLTTQPQHGLPMRVSERRAT</sequence>
<evidence type="ECO:0000256" key="3">
    <source>
        <dbReference type="ARBA" id="ARBA00022723"/>
    </source>
</evidence>
<evidence type="ECO:0000256" key="4">
    <source>
        <dbReference type="ARBA" id="ARBA00023002"/>
    </source>
</evidence>
<evidence type="ECO:0000256" key="7">
    <source>
        <dbReference type="PIRSR" id="PIRSR602401-1"/>
    </source>
</evidence>
<accession>A0AAE3QG22</accession>
<feature type="region of interest" description="Disordered" evidence="9">
    <location>
        <begin position="447"/>
        <end position="467"/>
    </location>
</feature>
<keyword evidence="3 7" id="KW-0479">Metal-binding</keyword>
<dbReference type="Pfam" id="PF00067">
    <property type="entry name" value="p450"/>
    <property type="match status" value="1"/>
</dbReference>
<dbReference type="PRINTS" id="PR00463">
    <property type="entry name" value="EP450I"/>
</dbReference>
<keyword evidence="2 7" id="KW-0349">Heme</keyword>
<evidence type="ECO:0000256" key="9">
    <source>
        <dbReference type="SAM" id="MobiDB-lite"/>
    </source>
</evidence>
<dbReference type="InterPro" id="IPR002401">
    <property type="entry name" value="Cyt_P450_E_grp-I"/>
</dbReference>
<protein>
    <submittedName>
        <fullName evidence="10">Cytochrome P450</fullName>
    </submittedName>
</protein>
<keyword evidence="6 8" id="KW-0503">Monooxygenase</keyword>
<feature type="binding site" description="axial binding residue" evidence="7">
    <location>
        <position position="412"/>
    </location>
    <ligand>
        <name>heme</name>
        <dbReference type="ChEBI" id="CHEBI:30413"/>
    </ligand>
    <ligandPart>
        <name>Fe</name>
        <dbReference type="ChEBI" id="CHEBI:18248"/>
    </ligandPart>
</feature>
<dbReference type="InterPro" id="IPR050196">
    <property type="entry name" value="Cytochrome_P450_Monoox"/>
</dbReference>
<dbReference type="InterPro" id="IPR001128">
    <property type="entry name" value="Cyt_P450"/>
</dbReference>
<comment type="caution">
    <text evidence="10">The sequence shown here is derived from an EMBL/GenBank/DDBJ whole genome shotgun (WGS) entry which is preliminary data.</text>
</comment>
<evidence type="ECO:0000256" key="6">
    <source>
        <dbReference type="ARBA" id="ARBA00023033"/>
    </source>
</evidence>
<keyword evidence="11" id="KW-1185">Reference proteome</keyword>
<dbReference type="GO" id="GO:0016705">
    <property type="term" value="F:oxidoreductase activity, acting on paired donors, with incorporation or reduction of molecular oxygen"/>
    <property type="evidence" value="ECO:0007669"/>
    <property type="project" value="InterPro"/>
</dbReference>
<keyword evidence="4 8" id="KW-0560">Oxidoreductase</keyword>